<feature type="compositionally biased region" description="Polar residues" evidence="2">
    <location>
        <begin position="1"/>
        <end position="23"/>
    </location>
</feature>
<feature type="compositionally biased region" description="Basic and acidic residues" evidence="2">
    <location>
        <begin position="269"/>
        <end position="278"/>
    </location>
</feature>
<feature type="compositionally biased region" description="Basic and acidic residues" evidence="2">
    <location>
        <begin position="59"/>
        <end position="75"/>
    </location>
</feature>
<organism evidence="4 5">
    <name type="scientific">Pichia kudriavzevii</name>
    <name type="common">Yeast</name>
    <name type="synonym">Issatchenkia orientalis</name>
    <dbReference type="NCBI Taxonomy" id="4909"/>
    <lineage>
        <taxon>Eukaryota</taxon>
        <taxon>Fungi</taxon>
        <taxon>Dikarya</taxon>
        <taxon>Ascomycota</taxon>
        <taxon>Saccharomycotina</taxon>
        <taxon>Pichiomycetes</taxon>
        <taxon>Pichiales</taxon>
        <taxon>Pichiaceae</taxon>
        <taxon>Pichia</taxon>
    </lineage>
</organism>
<dbReference type="Gene3D" id="3.30.70.330">
    <property type="match status" value="1"/>
</dbReference>
<dbReference type="VEuPathDB" id="FungiDB:C5L36_0C04480"/>
<evidence type="ECO:0000256" key="1">
    <source>
        <dbReference type="PROSITE-ProRule" id="PRU00176"/>
    </source>
</evidence>
<comment type="caution">
    <text evidence="4">The sequence shown here is derived from an EMBL/GenBank/DDBJ whole genome shotgun (WGS) entry which is preliminary data.</text>
</comment>
<gene>
    <name evidence="4" type="ORF">CAS74_000463</name>
</gene>
<dbReference type="PANTHER" id="PTHR23140:SF4">
    <property type="entry name" value="PROTEIN CBR-NRD-1"/>
    <property type="match status" value="1"/>
</dbReference>
<accession>A0A1Z8JU39</accession>
<dbReference type="Proteomes" id="UP000195871">
    <property type="component" value="Unassembled WGS sequence"/>
</dbReference>
<dbReference type="InterPro" id="IPR012677">
    <property type="entry name" value="Nucleotide-bd_a/b_plait_sf"/>
</dbReference>
<protein>
    <recommendedName>
        <fullName evidence="3">RRM domain-containing protein</fullName>
    </recommendedName>
</protein>
<evidence type="ECO:0000313" key="5">
    <source>
        <dbReference type="Proteomes" id="UP000195871"/>
    </source>
</evidence>
<feature type="region of interest" description="Disordered" evidence="2">
    <location>
        <begin position="1"/>
        <end position="104"/>
    </location>
</feature>
<dbReference type="SUPFAM" id="SSF54928">
    <property type="entry name" value="RNA-binding domain, RBD"/>
    <property type="match status" value="1"/>
</dbReference>
<dbReference type="InterPro" id="IPR000504">
    <property type="entry name" value="RRM_dom"/>
</dbReference>
<evidence type="ECO:0000313" key="4">
    <source>
        <dbReference type="EMBL" id="OUT24080.1"/>
    </source>
</evidence>
<dbReference type="AlphaFoldDB" id="A0A1Z8JU39"/>
<feature type="compositionally biased region" description="Basic and acidic residues" evidence="2">
    <location>
        <begin position="224"/>
        <end position="245"/>
    </location>
</feature>
<dbReference type="EMBL" id="NHMM01000001">
    <property type="protein sequence ID" value="OUT24080.1"/>
    <property type="molecule type" value="Genomic_DNA"/>
</dbReference>
<evidence type="ECO:0000259" key="3">
    <source>
        <dbReference type="PROSITE" id="PS50102"/>
    </source>
</evidence>
<sequence length="278" mass="30662">MTLQGSGNEYYSGETSRGPSSRWSGDHKGGLPGTDADTDMDTAMDTGLGGLGDSLGSSRYDDLNRSRDRSRDRSRSRSRSASVDRSLHEGRSMGYGGERSYRSRDETPRATLYVRGFVTGVRAKTLADVFERYGPVAQVDVLPPRRSDGEQYAFVAFRSISAMNAVLDDIESGRPIDGGVAIDPKVGLLCERARRLPVSRRVTTAGSQRRDGRYGGRHGVGLSRESDYDRGSRHERRERDCERSYRGMRSIPRSGSIPRSRSGPTSRSRSPDRAVAEK</sequence>
<feature type="compositionally biased region" description="Low complexity" evidence="2">
    <location>
        <begin position="249"/>
        <end position="268"/>
    </location>
</feature>
<reference evidence="4 5" key="1">
    <citation type="submission" date="2017-05" db="EMBL/GenBank/DDBJ databases">
        <title>The Genome Sequence of Candida krusei Ckrusei653.</title>
        <authorList>
            <person name="Cuomo C."/>
            <person name="Forche A."/>
            <person name="Young S."/>
            <person name="Abouelleil A."/>
            <person name="Cao P."/>
            <person name="Chapman S."/>
            <person name="Cusick C."/>
            <person name="Shea T."/>
            <person name="Nusbaum C."/>
            <person name="Birren B."/>
        </authorList>
    </citation>
    <scope>NUCLEOTIDE SEQUENCE [LARGE SCALE GENOMIC DNA]</scope>
    <source>
        <strain evidence="4 5">Ckrusei653</strain>
    </source>
</reference>
<name>A0A1Z8JU39_PICKU</name>
<dbReference type="PROSITE" id="PS50102">
    <property type="entry name" value="RRM"/>
    <property type="match status" value="1"/>
</dbReference>
<feature type="region of interest" description="Disordered" evidence="2">
    <location>
        <begin position="199"/>
        <end position="278"/>
    </location>
</feature>
<proteinExistence type="predicted"/>
<dbReference type="GO" id="GO:0003723">
    <property type="term" value="F:RNA binding"/>
    <property type="evidence" value="ECO:0007669"/>
    <property type="project" value="UniProtKB-UniRule"/>
</dbReference>
<keyword evidence="1" id="KW-0694">RNA-binding</keyword>
<evidence type="ECO:0000256" key="2">
    <source>
        <dbReference type="SAM" id="MobiDB-lite"/>
    </source>
</evidence>
<dbReference type="PANTHER" id="PTHR23140">
    <property type="entry name" value="RNA PROCESSING PROTEIN LD23810P"/>
    <property type="match status" value="1"/>
</dbReference>
<dbReference type="GO" id="GO:0005634">
    <property type="term" value="C:nucleus"/>
    <property type="evidence" value="ECO:0007669"/>
    <property type="project" value="TreeGrafter"/>
</dbReference>
<feature type="domain" description="RRM" evidence="3">
    <location>
        <begin position="110"/>
        <end position="178"/>
    </location>
</feature>
<dbReference type="SMART" id="SM00360">
    <property type="entry name" value="RRM"/>
    <property type="match status" value="1"/>
</dbReference>
<dbReference type="InterPro" id="IPR035979">
    <property type="entry name" value="RBD_domain_sf"/>
</dbReference>
<dbReference type="Pfam" id="PF00076">
    <property type="entry name" value="RRM_1"/>
    <property type="match status" value="1"/>
</dbReference>
<dbReference type="InterPro" id="IPR051485">
    <property type="entry name" value="SR-CTD_assoc_factor"/>
</dbReference>